<gene>
    <name evidence="4" type="ORF">VVR64_12140</name>
</gene>
<dbReference type="EMBL" id="JAYWMA010000023">
    <property type="protein sequence ID" value="MEX3529800.1"/>
    <property type="molecule type" value="Genomic_DNA"/>
</dbReference>
<dbReference type="RefSeq" id="WP_368523042.1">
    <property type="nucleotide sequence ID" value="NZ_JAYWMA010000023.1"/>
</dbReference>
<dbReference type="GO" id="GO:0016757">
    <property type="term" value="F:glycosyltransferase activity"/>
    <property type="evidence" value="ECO:0007669"/>
    <property type="project" value="UniProtKB-KW"/>
</dbReference>
<dbReference type="InterPro" id="IPR028098">
    <property type="entry name" value="Glyco_trans_4-like_N"/>
</dbReference>
<keyword evidence="5" id="KW-1185">Reference proteome</keyword>
<dbReference type="Gene3D" id="3.40.50.2000">
    <property type="entry name" value="Glycogen Phosphorylase B"/>
    <property type="match status" value="2"/>
</dbReference>
<evidence type="ECO:0000256" key="2">
    <source>
        <dbReference type="ARBA" id="ARBA00022679"/>
    </source>
</evidence>
<dbReference type="InterPro" id="IPR050194">
    <property type="entry name" value="Glycosyltransferase_grp1"/>
</dbReference>
<dbReference type="Proteomes" id="UP001558353">
    <property type="component" value="Unassembled WGS sequence"/>
</dbReference>
<evidence type="ECO:0000256" key="1">
    <source>
        <dbReference type="ARBA" id="ARBA00022676"/>
    </source>
</evidence>
<dbReference type="EC" id="2.4.-.-" evidence="4"/>
<reference evidence="4 5" key="1">
    <citation type="journal article" date="2024" name="Fungal Genet. Biol.">
        <title>The porcine skin microbiome exhibits broad fungal antagonism.</title>
        <authorList>
            <person name="De La Cruz K.F."/>
            <person name="Townsend E.C."/>
            <person name="Alex Cheong J.Z."/>
            <person name="Salamzade R."/>
            <person name="Liu A."/>
            <person name="Sandstrom S."/>
            <person name="Davila E."/>
            <person name="Huang L."/>
            <person name="Xu K.H."/>
            <person name="Wu S.Y."/>
            <person name="Meudt J.J."/>
            <person name="Shanmuganayagam D."/>
            <person name="Gibson A.L.F."/>
            <person name="Kalan L.R."/>
        </authorList>
    </citation>
    <scope>NUCLEOTIDE SEQUENCE [LARGE SCALE GENOMIC DNA]</scope>
    <source>
        <strain evidence="4 5">LK2569</strain>
    </source>
</reference>
<dbReference type="SUPFAM" id="SSF53756">
    <property type="entry name" value="UDP-Glycosyltransferase/glycogen phosphorylase"/>
    <property type="match status" value="1"/>
</dbReference>
<keyword evidence="1 4" id="KW-0328">Glycosyltransferase</keyword>
<dbReference type="PANTHER" id="PTHR45947">
    <property type="entry name" value="SULFOQUINOVOSYL TRANSFERASE SQD2"/>
    <property type="match status" value="1"/>
</dbReference>
<dbReference type="PANTHER" id="PTHR45947:SF13">
    <property type="entry name" value="TRANSFERASE"/>
    <property type="match status" value="1"/>
</dbReference>
<feature type="domain" description="Glycosyltransferase subfamily 4-like N-terminal" evidence="3">
    <location>
        <begin position="25"/>
        <end position="216"/>
    </location>
</feature>
<evidence type="ECO:0000313" key="4">
    <source>
        <dbReference type="EMBL" id="MEX3529800.1"/>
    </source>
</evidence>
<proteinExistence type="predicted"/>
<sequence length="417" mass="44836">MSLNQVTTRTPRVAVVSDYTLDTLGGAENAFAEQVGALAEVTDVLAVCPPSGRLTALGGHPRITSVSVPVAFVAPGLGFPVARHTPRLRARLRHAFEAAGIDVVHVHSEFGIAAAAIAAARELRIPTVQTVHTFFWQTGAHIQTLLAAGVPAFHRLMTGLPFPSQRLAERRGDSALRNMTLATGLATDRVISPSAHQSHHLRQAGLREVDVVPNTVRWNTAARPLTRVDGPLRVLWTGRFSAEKRVLPFLRSSLRALDQMGPGRLQIDVLGTGPQFPAAQRMVEERAGIRLHGRVPHAEVPGWLSRSHVTALTSIGWDNQPMTVAESVMALRGVIWCDPVLTEGLTEAGIPAFGDDENALVDGLTELARDPAPVVAASRAAVSARSAFGAECFTRTVLSVYRRAGVPDSSSRYERPR</sequence>
<accession>A0ABV3UX77</accession>
<dbReference type="CDD" id="cd03801">
    <property type="entry name" value="GT4_PimA-like"/>
    <property type="match status" value="1"/>
</dbReference>
<protein>
    <submittedName>
        <fullName evidence="4">Glycosyltransferase family 4 protein</fullName>
        <ecNumber evidence="4">2.4.-.-</ecNumber>
    </submittedName>
</protein>
<evidence type="ECO:0000259" key="3">
    <source>
        <dbReference type="Pfam" id="PF13439"/>
    </source>
</evidence>
<keyword evidence="2 4" id="KW-0808">Transferase</keyword>
<dbReference type="Pfam" id="PF13439">
    <property type="entry name" value="Glyco_transf_4"/>
    <property type="match status" value="1"/>
</dbReference>
<name>A0ABV3UX77_9CORY</name>
<evidence type="ECO:0000313" key="5">
    <source>
        <dbReference type="Proteomes" id="UP001558353"/>
    </source>
</evidence>
<comment type="caution">
    <text evidence="4">The sequence shown here is derived from an EMBL/GenBank/DDBJ whole genome shotgun (WGS) entry which is preliminary data.</text>
</comment>
<organism evidence="4 5">
    <name type="scientific">Corynebacterium xerosis</name>
    <dbReference type="NCBI Taxonomy" id="1725"/>
    <lineage>
        <taxon>Bacteria</taxon>
        <taxon>Bacillati</taxon>
        <taxon>Actinomycetota</taxon>
        <taxon>Actinomycetes</taxon>
        <taxon>Mycobacteriales</taxon>
        <taxon>Corynebacteriaceae</taxon>
        <taxon>Corynebacterium</taxon>
    </lineage>
</organism>